<gene>
    <name evidence="2" type="ORF">PQO05_06875</name>
</gene>
<organism evidence="2 3">
    <name type="scientific">Mucilaginibacter jinjuensis</name>
    <dbReference type="NCBI Taxonomy" id="1176721"/>
    <lineage>
        <taxon>Bacteria</taxon>
        <taxon>Pseudomonadati</taxon>
        <taxon>Bacteroidota</taxon>
        <taxon>Sphingobacteriia</taxon>
        <taxon>Sphingobacteriales</taxon>
        <taxon>Sphingobacteriaceae</taxon>
        <taxon>Mucilaginibacter</taxon>
    </lineage>
</organism>
<sequence>MKKIILLIIFPFYSLAQKMPDLGITKVRIVKMEETIVAELGPVSHHIDVQNDKLYYWYSSNNVHATQGGYSGDLLNGLYTVYYSNKGLKEQGAFKNGLKEGVWKTWNESGTLSRELTWKKGLINGDFRSYNEQGKLIQEGNYKDNLLEGRSKLYLGNDSTRVIKYHHGQIDNARDLSIWQRLYLVKRKTDSTAIKPVEKKHPKPNPGDKTSINKS</sequence>
<feature type="region of interest" description="Disordered" evidence="1">
    <location>
        <begin position="193"/>
        <end position="215"/>
    </location>
</feature>
<dbReference type="Pfam" id="PF07661">
    <property type="entry name" value="MORN_2"/>
    <property type="match status" value="3"/>
</dbReference>
<evidence type="ECO:0000313" key="2">
    <source>
        <dbReference type="EMBL" id="WCT13657.1"/>
    </source>
</evidence>
<dbReference type="Gene3D" id="2.20.110.10">
    <property type="entry name" value="Histone H3 K4-specific methyltransferase SET7/9 N-terminal domain"/>
    <property type="match status" value="1"/>
</dbReference>
<dbReference type="RefSeq" id="WP_273631963.1">
    <property type="nucleotide sequence ID" value="NZ_CP117167.1"/>
</dbReference>
<evidence type="ECO:0008006" key="4">
    <source>
        <dbReference type="Google" id="ProtNLM"/>
    </source>
</evidence>
<evidence type="ECO:0000313" key="3">
    <source>
        <dbReference type="Proteomes" id="UP001216139"/>
    </source>
</evidence>
<keyword evidence="3" id="KW-1185">Reference proteome</keyword>
<reference evidence="2 3" key="1">
    <citation type="submission" date="2023-02" db="EMBL/GenBank/DDBJ databases">
        <title>Genome sequence of Mucilaginibacter jinjuensis strain KACC 16571.</title>
        <authorList>
            <person name="Kim S."/>
            <person name="Heo J."/>
            <person name="Kwon S.-W."/>
        </authorList>
    </citation>
    <scope>NUCLEOTIDE SEQUENCE [LARGE SCALE GENOMIC DNA]</scope>
    <source>
        <strain evidence="2 3">KACC 16571</strain>
    </source>
</reference>
<dbReference type="Proteomes" id="UP001216139">
    <property type="component" value="Chromosome"/>
</dbReference>
<accession>A0ABY7TER0</accession>
<protein>
    <recommendedName>
        <fullName evidence="4">MORN repeat protein</fullName>
    </recommendedName>
</protein>
<dbReference type="EMBL" id="CP117167">
    <property type="protein sequence ID" value="WCT13657.1"/>
    <property type="molecule type" value="Genomic_DNA"/>
</dbReference>
<evidence type="ECO:0000256" key="1">
    <source>
        <dbReference type="SAM" id="MobiDB-lite"/>
    </source>
</evidence>
<name>A0ABY7TER0_9SPHI</name>
<proteinExistence type="predicted"/>
<dbReference type="InterPro" id="IPR011652">
    <property type="entry name" value="MORN_2"/>
</dbReference>
<dbReference type="SUPFAM" id="SSF82185">
    <property type="entry name" value="Histone H3 K4-specific methyltransferase SET7/9 N-terminal domain"/>
    <property type="match status" value="1"/>
</dbReference>